<dbReference type="SMART" id="SM00382">
    <property type="entry name" value="AAA"/>
    <property type="match status" value="1"/>
</dbReference>
<name>A0A075G4U7_9ARCH</name>
<dbReference type="AlphaFoldDB" id="A0A075G4U7"/>
<sequence>MMWSEKYRPNNFLDLIGNEESRKLFVEWFTNWKKGIKPILLVGPPGIGKTTLANLAAKQFGYDLISLNASDVRNKKNINEILSPVLGNQTVLGTPMIFIDEVDGVHGRADYGGGEAIIKILKEPTAPIVLAANTDSSDKMKSIKKAVKTIELKPLSPKLLRLHLNRILQLEGVKIDSDSLAKLVTKSRGDIRSMINFTQARVTGFDPPTEKSFETLDVEEGINAFYKANSIDEARSVLYSLRIDPREKINAFYSSIITSKISVDDMRNFLQVISEADMLYGKIMKTQQWRLLRYLDAILLGLYKKNIPIRYSKYNLSWPLLNRLRWDGTKIKSIIGSLAKTMHVSKSTFSTLYFPFLLYCIKNKKIDLEFDESLEEIVEKEIALIK</sequence>
<keyword evidence="1" id="KW-0235">DNA replication</keyword>
<evidence type="ECO:0000256" key="1">
    <source>
        <dbReference type="ARBA" id="ARBA00022705"/>
    </source>
</evidence>
<dbReference type="InterPro" id="IPR003959">
    <property type="entry name" value="ATPase_AAA_core"/>
</dbReference>
<dbReference type="Gene3D" id="1.10.8.60">
    <property type="match status" value="1"/>
</dbReference>
<dbReference type="GO" id="GO:0016887">
    <property type="term" value="F:ATP hydrolysis activity"/>
    <property type="evidence" value="ECO:0007669"/>
    <property type="project" value="InterPro"/>
</dbReference>
<dbReference type="PANTHER" id="PTHR23389">
    <property type="entry name" value="CHROMOSOME TRANSMISSION FIDELITY FACTOR 18"/>
    <property type="match status" value="1"/>
</dbReference>
<dbReference type="GO" id="GO:0006260">
    <property type="term" value="P:DNA replication"/>
    <property type="evidence" value="ECO:0007669"/>
    <property type="project" value="UniProtKB-KW"/>
</dbReference>
<gene>
    <name evidence="5" type="primary">rfcL</name>
</gene>
<keyword evidence="3" id="KW-0067">ATP-binding</keyword>
<dbReference type="PANTHER" id="PTHR23389:SF6">
    <property type="entry name" value="REPLICATION FACTOR C SUBUNIT 1"/>
    <property type="match status" value="1"/>
</dbReference>
<dbReference type="SUPFAM" id="SSF52540">
    <property type="entry name" value="P-loop containing nucleoside triphosphate hydrolases"/>
    <property type="match status" value="1"/>
</dbReference>
<dbReference type="GO" id="GO:0005524">
    <property type="term" value="F:ATP binding"/>
    <property type="evidence" value="ECO:0007669"/>
    <property type="project" value="UniProtKB-KW"/>
</dbReference>
<evidence type="ECO:0000256" key="2">
    <source>
        <dbReference type="ARBA" id="ARBA00022741"/>
    </source>
</evidence>
<dbReference type="CDD" id="cd18140">
    <property type="entry name" value="HLD_clamp_RFC"/>
    <property type="match status" value="1"/>
</dbReference>
<proteinExistence type="predicted"/>
<dbReference type="Pfam" id="PF00004">
    <property type="entry name" value="AAA"/>
    <property type="match status" value="1"/>
</dbReference>
<organism evidence="5">
    <name type="scientific">uncultured marine thaumarchaeote KM3_06_B11</name>
    <dbReference type="NCBI Taxonomy" id="1455975"/>
    <lineage>
        <taxon>Archaea</taxon>
        <taxon>Nitrososphaerota</taxon>
        <taxon>environmental samples</taxon>
    </lineage>
</organism>
<dbReference type="InterPro" id="IPR047854">
    <property type="entry name" value="RFC_lid"/>
</dbReference>
<dbReference type="InterPro" id="IPR003593">
    <property type="entry name" value="AAA+_ATPase"/>
</dbReference>
<accession>A0A075G4U7</accession>
<evidence type="ECO:0000256" key="3">
    <source>
        <dbReference type="ARBA" id="ARBA00022840"/>
    </source>
</evidence>
<reference evidence="5" key="1">
    <citation type="journal article" date="2014" name="Genome Biol. Evol.">
        <title>Pangenome evidence for extensive interdomain horizontal transfer affecting lineage core and shell genes in uncultured planktonic thaumarchaeota and euryarchaeota.</title>
        <authorList>
            <person name="Deschamps P."/>
            <person name="Zivanovic Y."/>
            <person name="Moreira D."/>
            <person name="Rodriguez-Valera F."/>
            <person name="Lopez-Garcia P."/>
        </authorList>
    </citation>
    <scope>NUCLEOTIDE SEQUENCE</scope>
</reference>
<feature type="domain" description="AAA+ ATPase" evidence="4">
    <location>
        <begin position="35"/>
        <end position="174"/>
    </location>
</feature>
<evidence type="ECO:0000313" key="5">
    <source>
        <dbReference type="EMBL" id="AIE98633.1"/>
    </source>
</evidence>
<keyword evidence="2" id="KW-0547">Nucleotide-binding</keyword>
<dbReference type="CDD" id="cd00009">
    <property type="entry name" value="AAA"/>
    <property type="match status" value="1"/>
</dbReference>
<dbReference type="Gene3D" id="3.40.50.300">
    <property type="entry name" value="P-loop containing nucleotide triphosphate hydrolases"/>
    <property type="match status" value="1"/>
</dbReference>
<dbReference type="InterPro" id="IPR027417">
    <property type="entry name" value="P-loop_NTPase"/>
</dbReference>
<protein>
    <submittedName>
        <fullName evidence="5">ATPase central domain-containing protein (RfcL)</fullName>
    </submittedName>
</protein>
<dbReference type="EMBL" id="KF900540">
    <property type="protein sequence ID" value="AIE98633.1"/>
    <property type="molecule type" value="Genomic_DNA"/>
</dbReference>
<evidence type="ECO:0000259" key="4">
    <source>
        <dbReference type="SMART" id="SM00382"/>
    </source>
</evidence>